<dbReference type="Proteomes" id="UP000278627">
    <property type="component" value="Unassembled WGS sequence"/>
</dbReference>
<protein>
    <submittedName>
        <fullName evidence="3">Ovule protein</fullName>
    </submittedName>
</protein>
<proteinExistence type="predicted"/>
<evidence type="ECO:0000313" key="1">
    <source>
        <dbReference type="EMBL" id="VDN90140.1"/>
    </source>
</evidence>
<dbReference type="EMBL" id="UZAD01013144">
    <property type="protein sequence ID" value="VDN90140.1"/>
    <property type="molecule type" value="Genomic_DNA"/>
</dbReference>
<accession>A0A0N4TKV4</accession>
<dbReference type="AlphaFoldDB" id="A0A0N4TKV4"/>
<dbReference type="WBParaSite" id="BPAG_0000899201-mRNA-1">
    <property type="protein sequence ID" value="BPAG_0000899201-mRNA-1"/>
    <property type="gene ID" value="BPAG_0000899201"/>
</dbReference>
<reference evidence="3" key="1">
    <citation type="submission" date="2017-02" db="UniProtKB">
        <authorList>
            <consortium name="WormBaseParasite"/>
        </authorList>
    </citation>
    <scope>IDENTIFICATION</scope>
</reference>
<sequence>MEQFVLEDVSLHTVHSELSRCSNEANRTVILNKYTCLCDVFCVSEVCTYLSATGIGTEKGQDRICKSVCMFMAGL</sequence>
<reference evidence="1 2" key="2">
    <citation type="submission" date="2018-11" db="EMBL/GenBank/DDBJ databases">
        <authorList>
            <consortium name="Pathogen Informatics"/>
        </authorList>
    </citation>
    <scope>NUCLEOTIDE SEQUENCE [LARGE SCALE GENOMIC DNA]</scope>
</reference>
<keyword evidence="2" id="KW-1185">Reference proteome</keyword>
<gene>
    <name evidence="1" type="ORF">BPAG_LOCUS8954</name>
</gene>
<evidence type="ECO:0000313" key="3">
    <source>
        <dbReference type="WBParaSite" id="BPAG_0000899201-mRNA-1"/>
    </source>
</evidence>
<name>A0A0N4TKV4_BRUPA</name>
<evidence type="ECO:0000313" key="2">
    <source>
        <dbReference type="Proteomes" id="UP000278627"/>
    </source>
</evidence>
<organism evidence="3">
    <name type="scientific">Brugia pahangi</name>
    <name type="common">Filarial nematode worm</name>
    <dbReference type="NCBI Taxonomy" id="6280"/>
    <lineage>
        <taxon>Eukaryota</taxon>
        <taxon>Metazoa</taxon>
        <taxon>Ecdysozoa</taxon>
        <taxon>Nematoda</taxon>
        <taxon>Chromadorea</taxon>
        <taxon>Rhabditida</taxon>
        <taxon>Spirurina</taxon>
        <taxon>Spiruromorpha</taxon>
        <taxon>Filarioidea</taxon>
        <taxon>Onchocercidae</taxon>
        <taxon>Brugia</taxon>
    </lineage>
</organism>